<dbReference type="InterPro" id="IPR029016">
    <property type="entry name" value="GAF-like_dom_sf"/>
</dbReference>
<dbReference type="Proteomes" id="UP000199152">
    <property type="component" value="Unassembled WGS sequence"/>
</dbReference>
<keyword evidence="2" id="KW-0067">ATP-binding</keyword>
<keyword evidence="4" id="KW-0804">Transcription</keyword>
<evidence type="ECO:0000313" key="6">
    <source>
        <dbReference type="EMBL" id="SFL14723.1"/>
    </source>
</evidence>
<dbReference type="InterPro" id="IPR009057">
    <property type="entry name" value="Homeodomain-like_sf"/>
</dbReference>
<dbReference type="PROSITE" id="PS50045">
    <property type="entry name" value="SIGMA54_INTERACT_4"/>
    <property type="match status" value="1"/>
</dbReference>
<dbReference type="SUPFAM" id="SSF52540">
    <property type="entry name" value="P-loop containing nucleoside triphosphate hydrolases"/>
    <property type="match status" value="1"/>
</dbReference>
<feature type="domain" description="Sigma-54 factor interaction" evidence="5">
    <location>
        <begin position="458"/>
        <end position="522"/>
    </location>
</feature>
<dbReference type="InterPro" id="IPR002197">
    <property type="entry name" value="HTH_Fis"/>
</dbReference>
<gene>
    <name evidence="6" type="ORF">SAMN04488085_10750</name>
</gene>
<dbReference type="Pfam" id="PF02954">
    <property type="entry name" value="HTH_8"/>
    <property type="match status" value="1"/>
</dbReference>
<dbReference type="AlphaFoldDB" id="A0A1I4FB75"/>
<dbReference type="STRING" id="504800.SAMN04488085_10750"/>
<dbReference type="Gene3D" id="1.10.8.60">
    <property type="match status" value="1"/>
</dbReference>
<keyword evidence="3" id="KW-0805">Transcription regulation</keyword>
<sequence>MTEGVGPGGPQVPRTAAEWERVREAKHDVLSRDPFTVRPADHPGVRPEVVASWRRSLLAGVDPNATRFPVDDPFEPRTRLASVAQPIMNRLKDQISDLSSWGFLVDRGCRLLTAAVGDFPQAERVLRKDLRPGTCFAEDVIGTNGLGCAHELQQAFLISGTEHFRTDSEVLTTTGVVIRDPFTRRYVGTLGVHCRREYASAAVLPLVVEIGRSIEAQLLASRSDGEREFLDAFLAAQRRFRSPVVAVSRRLCVVSTRAREIVHEADEDLLRRIVAESGGAPSGRTVRRRLSSGATVTVRVLPVEQPRGEFAAVLVLEPVAADRPAPGPAAGPEPAPADLPTLLDRALGAGRPVLLTGEQGSGKRYRAREVLRAGAGNVVEVDGALALLAPETWLRRLRDAVQDQRAAVLLAHATEIPPSLTATVASLVAGARTPVVGTTADDGGEDGTVLAVRESFPVILTVPPLRDRRGEFPELCRSILADLAEADGRAVTLAPRALAALLAGDWPGNVRQLLQVLASARIRADGPEIGLHHLPARFRGGAPGRPLGEMERVERQALAAALRETGGNRNAVADRLGISRATVYRKLKRYELH</sequence>
<evidence type="ECO:0000256" key="1">
    <source>
        <dbReference type="ARBA" id="ARBA00022741"/>
    </source>
</evidence>
<reference evidence="6 7" key="1">
    <citation type="submission" date="2016-10" db="EMBL/GenBank/DDBJ databases">
        <authorList>
            <person name="de Groot N.N."/>
        </authorList>
    </citation>
    <scope>NUCLEOTIDE SEQUENCE [LARGE SCALE GENOMIC DNA]</scope>
    <source>
        <strain evidence="6 7">DSM 45317</strain>
    </source>
</reference>
<keyword evidence="1" id="KW-0547">Nucleotide-binding</keyword>
<dbReference type="PRINTS" id="PR01590">
    <property type="entry name" value="HTHFIS"/>
</dbReference>
<proteinExistence type="predicted"/>
<dbReference type="InParanoid" id="A0A1I4FB75"/>
<evidence type="ECO:0000256" key="4">
    <source>
        <dbReference type="ARBA" id="ARBA00023163"/>
    </source>
</evidence>
<evidence type="ECO:0000259" key="5">
    <source>
        <dbReference type="PROSITE" id="PS50045"/>
    </source>
</evidence>
<dbReference type="Gene3D" id="3.30.450.40">
    <property type="match status" value="1"/>
</dbReference>
<dbReference type="EMBL" id="FOSW01000007">
    <property type="protein sequence ID" value="SFL14723.1"/>
    <property type="molecule type" value="Genomic_DNA"/>
</dbReference>
<dbReference type="SUPFAM" id="SSF46689">
    <property type="entry name" value="Homeodomain-like"/>
    <property type="match status" value="1"/>
</dbReference>
<evidence type="ECO:0000256" key="2">
    <source>
        <dbReference type="ARBA" id="ARBA00022840"/>
    </source>
</evidence>
<dbReference type="InterPro" id="IPR058031">
    <property type="entry name" value="AAA_lid_NorR"/>
</dbReference>
<keyword evidence="7" id="KW-1185">Reference proteome</keyword>
<dbReference type="RefSeq" id="WP_091324933.1">
    <property type="nucleotide sequence ID" value="NZ_FOSW01000007.1"/>
</dbReference>
<dbReference type="Pfam" id="PF25601">
    <property type="entry name" value="AAA_lid_14"/>
    <property type="match status" value="1"/>
</dbReference>
<dbReference type="InterPro" id="IPR002078">
    <property type="entry name" value="Sigma_54_int"/>
</dbReference>
<dbReference type="Gene3D" id="1.10.10.60">
    <property type="entry name" value="Homeodomain-like"/>
    <property type="match status" value="1"/>
</dbReference>
<evidence type="ECO:0000256" key="3">
    <source>
        <dbReference type="ARBA" id="ARBA00023015"/>
    </source>
</evidence>
<dbReference type="GO" id="GO:0006355">
    <property type="term" value="P:regulation of DNA-templated transcription"/>
    <property type="evidence" value="ECO:0007669"/>
    <property type="project" value="InterPro"/>
</dbReference>
<accession>A0A1I4FB75</accession>
<evidence type="ECO:0000313" key="7">
    <source>
        <dbReference type="Proteomes" id="UP000199152"/>
    </source>
</evidence>
<dbReference type="InterPro" id="IPR027417">
    <property type="entry name" value="P-loop_NTPase"/>
</dbReference>
<dbReference type="GO" id="GO:0043565">
    <property type="term" value="F:sequence-specific DNA binding"/>
    <property type="evidence" value="ECO:0007669"/>
    <property type="project" value="InterPro"/>
</dbReference>
<organism evidence="6 7">
    <name type="scientific">Geodermatophilus ruber</name>
    <dbReference type="NCBI Taxonomy" id="504800"/>
    <lineage>
        <taxon>Bacteria</taxon>
        <taxon>Bacillati</taxon>
        <taxon>Actinomycetota</taxon>
        <taxon>Actinomycetes</taxon>
        <taxon>Geodermatophilales</taxon>
        <taxon>Geodermatophilaceae</taxon>
        <taxon>Geodermatophilus</taxon>
    </lineage>
</organism>
<name>A0A1I4FB75_9ACTN</name>
<dbReference type="OrthoDB" id="5496274at2"/>
<dbReference type="GO" id="GO:0005524">
    <property type="term" value="F:ATP binding"/>
    <property type="evidence" value="ECO:0007669"/>
    <property type="project" value="UniProtKB-KW"/>
</dbReference>
<protein>
    <submittedName>
        <fullName evidence="6">Transcriptional regulator of acetoin/glycerol metabolism</fullName>
    </submittedName>
</protein>
<dbReference type="PANTHER" id="PTHR32071">
    <property type="entry name" value="TRANSCRIPTIONAL REGULATORY PROTEIN"/>
    <property type="match status" value="1"/>
</dbReference>